<comment type="subcellular location">
    <subcellularLocation>
        <location evidence="1">Membrane</location>
        <topology evidence="1">Multi-pass membrane protein</topology>
    </subcellularLocation>
</comment>
<organism evidence="8 9">
    <name type="scientific">Lachnellula occidentalis</name>
    <dbReference type="NCBI Taxonomy" id="215460"/>
    <lineage>
        <taxon>Eukaryota</taxon>
        <taxon>Fungi</taxon>
        <taxon>Dikarya</taxon>
        <taxon>Ascomycota</taxon>
        <taxon>Pezizomycotina</taxon>
        <taxon>Leotiomycetes</taxon>
        <taxon>Helotiales</taxon>
        <taxon>Lachnaceae</taxon>
        <taxon>Lachnellula</taxon>
    </lineage>
</organism>
<gene>
    <name evidence="8" type="primary">mtr_5</name>
    <name evidence="8" type="ORF">LOCC1_G003351</name>
</gene>
<keyword evidence="3 6" id="KW-0812">Transmembrane</keyword>
<evidence type="ECO:0000313" key="8">
    <source>
        <dbReference type="EMBL" id="TVY44553.1"/>
    </source>
</evidence>
<sequence>MIPATGETSRPPPKPALEDGVKIEVAVNGFSRGTSLSQTQEGIEELQHSQTEQDVFSEEGGSNFRTLSWPYASVIFAKMTIGVGVLSIPSAMHTLGGVVGCLFIVFWGLLNTYGAYLFGQYKLTHRSIHSCADGASILARDWSGGRQKWVAATRNYADFTFIFTWIVCGGVTTLAFTIALNAVSSHAMCTVAFGAIAYFIIASAASIPKLKDLSWIAWVGFASIVAAILTVVIAVTQRERPAAAPQTGPYDLGFNALPPAGTTFAAAWSAALAIFSSSANTPAFLPVISEFKKPQHYFRSVYVSMGFINTAYFSLGLTMYAYCGQWIASPALGSGGPTIMIIAYALAIPGLVAGAVITIHIAAKTLFVRILRNTVHLEANTKTHWFAWFACTYGLGLIAWLLAEAVPFFNSLVALIGALGFAPLGVCLPALFWFHMHPGYRRGTWKQKTAWVLHVGMFVVGFFTLVVGTYETRLSAVISEIIDQYKSKQVGTAFSCADNSI</sequence>
<feature type="transmembrane region" description="Helical" evidence="6">
    <location>
        <begin position="69"/>
        <end position="88"/>
    </location>
</feature>
<proteinExistence type="inferred from homology"/>
<dbReference type="OrthoDB" id="40134at2759"/>
<feature type="transmembrane region" description="Helical" evidence="6">
    <location>
        <begin position="341"/>
        <end position="363"/>
    </location>
</feature>
<evidence type="ECO:0000256" key="5">
    <source>
        <dbReference type="ARBA" id="ARBA00023136"/>
    </source>
</evidence>
<reference evidence="8 9" key="1">
    <citation type="submission" date="2018-05" db="EMBL/GenBank/DDBJ databases">
        <title>Genome sequencing and assembly of the regulated plant pathogen Lachnellula willkommii and related sister species for the development of diagnostic species identification markers.</title>
        <authorList>
            <person name="Giroux E."/>
            <person name="Bilodeau G."/>
        </authorList>
    </citation>
    <scope>NUCLEOTIDE SEQUENCE [LARGE SCALE GENOMIC DNA]</scope>
    <source>
        <strain evidence="8 9">CBS 160.35</strain>
    </source>
</reference>
<dbReference type="EMBL" id="QGMI01000229">
    <property type="protein sequence ID" value="TVY44553.1"/>
    <property type="molecule type" value="Genomic_DNA"/>
</dbReference>
<evidence type="ECO:0000256" key="6">
    <source>
        <dbReference type="SAM" id="Phobius"/>
    </source>
</evidence>
<evidence type="ECO:0000259" key="7">
    <source>
        <dbReference type="Pfam" id="PF01490"/>
    </source>
</evidence>
<evidence type="ECO:0000313" key="9">
    <source>
        <dbReference type="Proteomes" id="UP000443090"/>
    </source>
</evidence>
<evidence type="ECO:0000256" key="3">
    <source>
        <dbReference type="ARBA" id="ARBA00022692"/>
    </source>
</evidence>
<accession>A0A8H8UDZ2</accession>
<dbReference type="PANTHER" id="PTHR22950">
    <property type="entry name" value="AMINO ACID TRANSPORTER"/>
    <property type="match status" value="1"/>
</dbReference>
<evidence type="ECO:0000256" key="2">
    <source>
        <dbReference type="ARBA" id="ARBA00008066"/>
    </source>
</evidence>
<evidence type="ECO:0000256" key="4">
    <source>
        <dbReference type="ARBA" id="ARBA00022989"/>
    </source>
</evidence>
<feature type="transmembrane region" description="Helical" evidence="6">
    <location>
        <begin position="159"/>
        <end position="180"/>
    </location>
</feature>
<feature type="transmembrane region" description="Helical" evidence="6">
    <location>
        <begin position="409"/>
        <end position="434"/>
    </location>
</feature>
<keyword evidence="9" id="KW-1185">Reference proteome</keyword>
<dbReference type="AlphaFoldDB" id="A0A8H8UDZ2"/>
<dbReference type="Proteomes" id="UP000443090">
    <property type="component" value="Unassembled WGS sequence"/>
</dbReference>
<dbReference type="Pfam" id="PF01490">
    <property type="entry name" value="Aa_trans"/>
    <property type="match status" value="1"/>
</dbReference>
<comment type="caution">
    <text evidence="8">The sequence shown here is derived from an EMBL/GenBank/DDBJ whole genome shotgun (WGS) entry which is preliminary data.</text>
</comment>
<protein>
    <submittedName>
        <fullName evidence="8">N amino acid transport system protein</fullName>
    </submittedName>
</protein>
<dbReference type="GO" id="GO:0015179">
    <property type="term" value="F:L-amino acid transmembrane transporter activity"/>
    <property type="evidence" value="ECO:0007669"/>
    <property type="project" value="TreeGrafter"/>
</dbReference>
<feature type="transmembrane region" description="Helical" evidence="6">
    <location>
        <begin position="213"/>
        <end position="235"/>
    </location>
</feature>
<keyword evidence="4 6" id="KW-1133">Transmembrane helix</keyword>
<dbReference type="PANTHER" id="PTHR22950:SF697">
    <property type="entry name" value="AMINO ACID TRANSPORTER (EUROFUNG)"/>
    <property type="match status" value="1"/>
</dbReference>
<feature type="transmembrane region" description="Helical" evidence="6">
    <location>
        <begin position="450"/>
        <end position="470"/>
    </location>
</feature>
<dbReference type="InterPro" id="IPR013057">
    <property type="entry name" value="AA_transpt_TM"/>
</dbReference>
<comment type="similarity">
    <text evidence="2">Belongs to the amino acid/polyamine transporter 2 family.</text>
</comment>
<feature type="transmembrane region" description="Helical" evidence="6">
    <location>
        <begin position="301"/>
        <end position="321"/>
    </location>
</feature>
<keyword evidence="5 6" id="KW-0472">Membrane</keyword>
<feature type="transmembrane region" description="Helical" evidence="6">
    <location>
        <begin position="187"/>
        <end position="207"/>
    </location>
</feature>
<evidence type="ECO:0000256" key="1">
    <source>
        <dbReference type="ARBA" id="ARBA00004141"/>
    </source>
</evidence>
<name>A0A8H8UDZ2_9HELO</name>
<feature type="transmembrane region" description="Helical" evidence="6">
    <location>
        <begin position="384"/>
        <end position="403"/>
    </location>
</feature>
<feature type="domain" description="Amino acid transporter transmembrane" evidence="7">
    <location>
        <begin position="66"/>
        <end position="472"/>
    </location>
</feature>
<feature type="transmembrane region" description="Helical" evidence="6">
    <location>
        <begin position="95"/>
        <end position="116"/>
    </location>
</feature>
<dbReference type="GO" id="GO:0016020">
    <property type="term" value="C:membrane"/>
    <property type="evidence" value="ECO:0007669"/>
    <property type="project" value="UniProtKB-SubCell"/>
</dbReference>